<reference evidence="2 3" key="1">
    <citation type="submission" date="2016-09" db="EMBL/GenBank/DDBJ databases">
        <title>Couchioplanes caeruleus draft genome sequence.</title>
        <authorList>
            <person name="Sheehan J."/>
            <person name="Caffrey P."/>
        </authorList>
    </citation>
    <scope>NUCLEOTIDE SEQUENCE [LARGE SCALE GENOMIC DNA]</scope>
    <source>
        <strain evidence="2 3">DSM 43634</strain>
    </source>
</reference>
<comment type="caution">
    <text evidence="2">The sequence shown here is derived from an EMBL/GenBank/DDBJ whole genome shotgun (WGS) entry which is preliminary data.</text>
</comment>
<dbReference type="EMBL" id="MEIA01000550">
    <property type="protein sequence ID" value="OJF09726.1"/>
    <property type="molecule type" value="Genomic_DNA"/>
</dbReference>
<proteinExistence type="predicted"/>
<feature type="compositionally biased region" description="Pro residues" evidence="1">
    <location>
        <begin position="202"/>
        <end position="230"/>
    </location>
</feature>
<gene>
    <name evidence="2" type="ORF">BG844_36035</name>
</gene>
<dbReference type="RefSeq" id="WP_071809963.1">
    <property type="nucleotide sequence ID" value="NZ_MEIA01000550.1"/>
</dbReference>
<evidence type="ECO:0000313" key="2">
    <source>
        <dbReference type="EMBL" id="OJF09726.1"/>
    </source>
</evidence>
<keyword evidence="3" id="KW-1185">Reference proteome</keyword>
<feature type="region of interest" description="Disordered" evidence="1">
    <location>
        <begin position="197"/>
        <end position="256"/>
    </location>
</feature>
<evidence type="ECO:0000313" key="3">
    <source>
        <dbReference type="Proteomes" id="UP000182486"/>
    </source>
</evidence>
<sequence>MSRDSGSRTVTTRFVWLPHGSAAGWLLLHRTVTDHVAGDSTDEFWRSERISPGAVASGAFQDSAPEWHRIVTGEPVPFLLWPFFLAAVTDRELPAVREQIIRSPIRPLADISAEVAGTPGGPAVTAPRVVLAGDPFGPVPDDLDLGDGWDVAGLEREGRCEALLAAVQGRIRHAGIAGSPHGGAVWLNRFVARPEVAGRPGSVPPQSVPGSVPPQSAPGPVPPQSAPGPVPSQSDSPGSPGFSSAAPTPVQAVVSGPGQAGLDEVLTREPVRRAIADLLASPGDEAPRRAVVAELREHGWTLAAEPLRLGGDEPAPGFLGRLVLFCAEDGTAHHVVTTLTCAETLRRDDDLAATLTWHLCPLRAAPPGSDPAGDALHEALHNLPAEWDEAHAGTPGLAPPAWDEITTVTRDETVPGSRRPVEISHVELVDSNGRHSWRIDLSAPARPRTDADR</sequence>
<name>A0A1K0GC33_9ACTN</name>
<dbReference type="AlphaFoldDB" id="A0A1K0GC33"/>
<evidence type="ECO:0000256" key="1">
    <source>
        <dbReference type="SAM" id="MobiDB-lite"/>
    </source>
</evidence>
<dbReference type="Proteomes" id="UP000182486">
    <property type="component" value="Unassembled WGS sequence"/>
</dbReference>
<protein>
    <submittedName>
        <fullName evidence="2">Uncharacterized protein</fullName>
    </submittedName>
</protein>
<accession>A0A1K0GC33</accession>
<feature type="compositionally biased region" description="Low complexity" evidence="1">
    <location>
        <begin position="231"/>
        <end position="249"/>
    </location>
</feature>
<organism evidence="2 3">
    <name type="scientific">Couchioplanes caeruleus subsp. caeruleus</name>
    <dbReference type="NCBI Taxonomy" id="56427"/>
    <lineage>
        <taxon>Bacteria</taxon>
        <taxon>Bacillati</taxon>
        <taxon>Actinomycetota</taxon>
        <taxon>Actinomycetes</taxon>
        <taxon>Micromonosporales</taxon>
        <taxon>Micromonosporaceae</taxon>
        <taxon>Couchioplanes</taxon>
    </lineage>
</organism>